<reference evidence="3" key="2">
    <citation type="submission" date="2015-01" db="EMBL/GenBank/DDBJ databases">
        <title>Evolutionary Origins and Diversification of the Mycorrhizal Mutualists.</title>
        <authorList>
            <consortium name="DOE Joint Genome Institute"/>
            <consortium name="Mycorrhizal Genomics Consortium"/>
            <person name="Kohler A."/>
            <person name="Kuo A."/>
            <person name="Nagy L.G."/>
            <person name="Floudas D."/>
            <person name="Copeland A."/>
            <person name="Barry K.W."/>
            <person name="Cichocki N."/>
            <person name="Veneault-Fourrey C."/>
            <person name="LaButti K."/>
            <person name="Lindquist E.A."/>
            <person name="Lipzen A."/>
            <person name="Lundell T."/>
            <person name="Morin E."/>
            <person name="Murat C."/>
            <person name="Riley R."/>
            <person name="Ohm R."/>
            <person name="Sun H."/>
            <person name="Tunlid A."/>
            <person name="Henrissat B."/>
            <person name="Grigoriev I.V."/>
            <person name="Hibbett D.S."/>
            <person name="Martin F."/>
        </authorList>
    </citation>
    <scope>NUCLEOTIDE SEQUENCE [LARGE SCALE GENOMIC DNA]</scope>
    <source>
        <strain evidence="3">h7</strain>
    </source>
</reference>
<dbReference type="AlphaFoldDB" id="A0A0C3CDI1"/>
<accession>A0A0C3CDI1</accession>
<evidence type="ECO:0000259" key="1">
    <source>
        <dbReference type="PROSITE" id="PS50181"/>
    </source>
</evidence>
<sequence>MPEPKQPPFLSLPPELIESITDELDTNAVKDLRLSCKQLGEHLNSRVFRELTIGFTQMTYNRELSKVRILATTDCHAASSGTRTLRITSLSPTYDPGYPGPSLRNVGGEWVYDPIPEDPPETRVAEEELKGYLFKAIASLRSVHSVEWKPANKDAEWAQKDVMAALKTLHNLRVLNVETGHFKFPLPIHDLSNIQEISVHDTSTNYSTQIFDNLAKLVSRNPKITSIDIAGSSRYSVDPIDKNPSLHWIFENYPQKSSPLRLHQLSLTYCFLKLDSVTLPHLQHLTSLSLITIQEPYSRRVRWRSDGASDLERSKEKLAYGSSLDDVWKALKLSRIYLQELVLDVVVPSLLDYLASYSGLKKLWIIPGIFRDGSSSDSMASQFFLSTSFINHVQSLEDLSITAIYEGFWCFGPWNEGVISRCTKLKALKMAIVSVQLYPPEDADGERNVIDLLIDAVSNSMPQLETLVISTANAEGLRGATCGNPAMQHFARVCRNIVSSINEYRAPPSCHRLPRLIAGNDTGRAFVPRGPDEDGRLGYLDTTPSSRDYGSFRFF</sequence>
<dbReference type="Gene3D" id="3.80.10.10">
    <property type="entry name" value="Ribonuclease Inhibitor"/>
    <property type="match status" value="1"/>
</dbReference>
<keyword evidence="3" id="KW-1185">Reference proteome</keyword>
<gene>
    <name evidence="2" type="ORF">M413DRAFT_444714</name>
</gene>
<evidence type="ECO:0000313" key="3">
    <source>
        <dbReference type="Proteomes" id="UP000053424"/>
    </source>
</evidence>
<evidence type="ECO:0000313" key="2">
    <source>
        <dbReference type="EMBL" id="KIM42284.1"/>
    </source>
</evidence>
<dbReference type="EMBL" id="KN831778">
    <property type="protein sequence ID" value="KIM42284.1"/>
    <property type="molecule type" value="Genomic_DNA"/>
</dbReference>
<dbReference type="OrthoDB" id="3541472at2759"/>
<name>A0A0C3CDI1_HEBCY</name>
<dbReference type="InterPro" id="IPR032675">
    <property type="entry name" value="LRR_dom_sf"/>
</dbReference>
<reference evidence="2 3" key="1">
    <citation type="submission" date="2014-04" db="EMBL/GenBank/DDBJ databases">
        <authorList>
            <consortium name="DOE Joint Genome Institute"/>
            <person name="Kuo A."/>
            <person name="Gay G."/>
            <person name="Dore J."/>
            <person name="Kohler A."/>
            <person name="Nagy L.G."/>
            <person name="Floudas D."/>
            <person name="Copeland A."/>
            <person name="Barry K.W."/>
            <person name="Cichocki N."/>
            <person name="Veneault-Fourrey C."/>
            <person name="LaButti K."/>
            <person name="Lindquist E.A."/>
            <person name="Lipzen A."/>
            <person name="Lundell T."/>
            <person name="Morin E."/>
            <person name="Murat C."/>
            <person name="Sun H."/>
            <person name="Tunlid A."/>
            <person name="Henrissat B."/>
            <person name="Grigoriev I.V."/>
            <person name="Hibbett D.S."/>
            <person name="Martin F."/>
            <person name="Nordberg H.P."/>
            <person name="Cantor M.N."/>
            <person name="Hua S.X."/>
        </authorList>
    </citation>
    <scope>NUCLEOTIDE SEQUENCE [LARGE SCALE GENOMIC DNA]</scope>
    <source>
        <strain evidence="3">h7</strain>
    </source>
</reference>
<organism evidence="2 3">
    <name type="scientific">Hebeloma cylindrosporum</name>
    <dbReference type="NCBI Taxonomy" id="76867"/>
    <lineage>
        <taxon>Eukaryota</taxon>
        <taxon>Fungi</taxon>
        <taxon>Dikarya</taxon>
        <taxon>Basidiomycota</taxon>
        <taxon>Agaricomycotina</taxon>
        <taxon>Agaricomycetes</taxon>
        <taxon>Agaricomycetidae</taxon>
        <taxon>Agaricales</taxon>
        <taxon>Agaricineae</taxon>
        <taxon>Hymenogastraceae</taxon>
        <taxon>Hebeloma</taxon>
    </lineage>
</organism>
<protein>
    <recommendedName>
        <fullName evidence="1">F-box domain-containing protein</fullName>
    </recommendedName>
</protein>
<dbReference type="SUPFAM" id="SSF52047">
    <property type="entry name" value="RNI-like"/>
    <property type="match status" value="1"/>
</dbReference>
<dbReference type="PROSITE" id="PS50181">
    <property type="entry name" value="FBOX"/>
    <property type="match status" value="1"/>
</dbReference>
<proteinExistence type="predicted"/>
<feature type="domain" description="F-box" evidence="1">
    <location>
        <begin position="6"/>
        <end position="51"/>
    </location>
</feature>
<dbReference type="HOGENOM" id="CLU_024210_0_0_1"/>
<dbReference type="InterPro" id="IPR001810">
    <property type="entry name" value="F-box_dom"/>
</dbReference>
<dbReference type="Proteomes" id="UP000053424">
    <property type="component" value="Unassembled WGS sequence"/>
</dbReference>